<dbReference type="EMBL" id="KJ173786">
    <property type="protein sequence ID" value="AHL18476.1"/>
    <property type="molecule type" value="Genomic_DNA"/>
</dbReference>
<sequence length="96" mass="10314">MKEDVTEYTGIATTLARLEGKLDASLAGQAGRIDVHSERIRGVEEQNVDHESRLRTQEARRTISPKQLWAGLGASVGAMAAGTAIINTIAPMIVNK</sequence>
<dbReference type="GeneID" id="18938317"/>
<keyword evidence="1" id="KW-1133">Transmembrane helix</keyword>
<proteinExistence type="predicted"/>
<gene>
    <name evidence="2" type="ORF">ISF9_006</name>
</gene>
<name>W8PF46_9CAUD</name>
<protein>
    <submittedName>
        <fullName evidence="2">Uncharacterized protein</fullName>
    </submittedName>
</protein>
<accession>W8PF46</accession>
<organism evidence="2 3">
    <name type="scientific">Microbacterium phage vB_MoxS-ISF9</name>
    <dbReference type="NCBI Taxonomy" id="1458670"/>
    <lineage>
        <taxon>Viruses</taxon>
        <taxon>Duplodnaviria</taxon>
        <taxon>Heunggongvirae</taxon>
        <taxon>Uroviricota</taxon>
        <taxon>Caudoviricetes</taxon>
        <taxon>Farahnazvirus</taxon>
        <taxon>Farahnazvirus ISF9</taxon>
    </lineage>
</organism>
<feature type="transmembrane region" description="Helical" evidence="1">
    <location>
        <begin position="68"/>
        <end position="94"/>
    </location>
</feature>
<keyword evidence="3" id="KW-1185">Reference proteome</keyword>
<evidence type="ECO:0000313" key="2">
    <source>
        <dbReference type="EMBL" id="AHL18476.1"/>
    </source>
</evidence>
<keyword evidence="1" id="KW-0812">Transmembrane</keyword>
<dbReference type="Proteomes" id="UP000019700">
    <property type="component" value="Genome"/>
</dbReference>
<evidence type="ECO:0000313" key="3">
    <source>
        <dbReference type="Proteomes" id="UP000019700"/>
    </source>
</evidence>
<dbReference type="RefSeq" id="YP_009021451.1">
    <property type="nucleotide sequence ID" value="NC_023859.1"/>
</dbReference>
<keyword evidence="1" id="KW-0472">Membrane</keyword>
<reference evidence="2 3" key="1">
    <citation type="journal article" date="2014" name="Arch. Virol.">
        <title>Complete genome sequence of a novel phage, vB_MoxS-ISF9, infecting methylotrophic Microbacterium: first report of a virulent Microbacterium phage.</title>
        <authorList>
            <person name="Zamani I."/>
            <person name="Bouzari M."/>
            <person name="Emtiazi G."/>
            <person name="Ghasemi S.M."/>
            <person name="Chang H.I."/>
        </authorList>
    </citation>
    <scope>NUCLEOTIDE SEQUENCE [LARGE SCALE GENOMIC DNA]</scope>
</reference>
<dbReference type="KEGG" id="vg:18938317"/>
<evidence type="ECO:0000256" key="1">
    <source>
        <dbReference type="SAM" id="Phobius"/>
    </source>
</evidence>